<evidence type="ECO:0000256" key="2">
    <source>
        <dbReference type="RuleBase" id="RU003749"/>
    </source>
</evidence>
<feature type="domain" description="STAS" evidence="3">
    <location>
        <begin position="27"/>
        <end position="113"/>
    </location>
</feature>
<gene>
    <name evidence="4" type="ORF">A2519_13970</name>
</gene>
<dbReference type="PANTHER" id="PTHR33495">
    <property type="entry name" value="ANTI-SIGMA FACTOR ANTAGONIST TM_1081-RELATED-RELATED"/>
    <property type="match status" value="1"/>
</dbReference>
<protein>
    <recommendedName>
        <fullName evidence="2">Anti-sigma factor antagonist</fullName>
    </recommendedName>
</protein>
<organism evidence="4 5">
    <name type="scientific">Candidatus Raymondbacteria bacterium RIFOXYD12_FULL_49_13</name>
    <dbReference type="NCBI Taxonomy" id="1817890"/>
    <lineage>
        <taxon>Bacteria</taxon>
        <taxon>Raymondiibacteriota</taxon>
    </lineage>
</organism>
<reference evidence="4 5" key="1">
    <citation type="journal article" date="2016" name="Nat. Commun.">
        <title>Thousands of microbial genomes shed light on interconnected biogeochemical processes in an aquifer system.</title>
        <authorList>
            <person name="Anantharaman K."/>
            <person name="Brown C.T."/>
            <person name="Hug L.A."/>
            <person name="Sharon I."/>
            <person name="Castelle C.J."/>
            <person name="Probst A.J."/>
            <person name="Thomas B.C."/>
            <person name="Singh A."/>
            <person name="Wilkins M.J."/>
            <person name="Karaoz U."/>
            <person name="Brodie E.L."/>
            <person name="Williams K.H."/>
            <person name="Hubbard S.S."/>
            <person name="Banfield J.F."/>
        </authorList>
    </citation>
    <scope>NUCLEOTIDE SEQUENCE [LARGE SCALE GENOMIC DNA]</scope>
</reference>
<dbReference type="GO" id="GO:0043856">
    <property type="term" value="F:anti-sigma factor antagonist activity"/>
    <property type="evidence" value="ECO:0007669"/>
    <property type="project" value="InterPro"/>
</dbReference>
<dbReference type="CDD" id="cd07043">
    <property type="entry name" value="STAS_anti-anti-sigma_factors"/>
    <property type="match status" value="1"/>
</dbReference>
<comment type="similarity">
    <text evidence="1 2">Belongs to the anti-sigma-factor antagonist family.</text>
</comment>
<accession>A0A1F7FKV5</accession>
<dbReference type="SUPFAM" id="SSF52091">
    <property type="entry name" value="SpoIIaa-like"/>
    <property type="match status" value="1"/>
</dbReference>
<dbReference type="InterPro" id="IPR002645">
    <property type="entry name" value="STAS_dom"/>
</dbReference>
<dbReference type="Gene3D" id="3.30.750.24">
    <property type="entry name" value="STAS domain"/>
    <property type="match status" value="1"/>
</dbReference>
<dbReference type="NCBIfam" id="TIGR00377">
    <property type="entry name" value="ant_ant_sig"/>
    <property type="match status" value="1"/>
</dbReference>
<dbReference type="AlphaFoldDB" id="A0A1F7FKV5"/>
<dbReference type="EMBL" id="MFYX01000011">
    <property type="protein sequence ID" value="OGK07231.1"/>
    <property type="molecule type" value="Genomic_DNA"/>
</dbReference>
<dbReference type="InterPro" id="IPR036513">
    <property type="entry name" value="STAS_dom_sf"/>
</dbReference>
<dbReference type="InterPro" id="IPR003658">
    <property type="entry name" value="Anti-sigma_ant"/>
</dbReference>
<proteinExistence type="inferred from homology"/>
<name>A0A1F7FKV5_UNCRA</name>
<evidence type="ECO:0000256" key="1">
    <source>
        <dbReference type="ARBA" id="ARBA00009013"/>
    </source>
</evidence>
<evidence type="ECO:0000259" key="3">
    <source>
        <dbReference type="PROSITE" id="PS50801"/>
    </source>
</evidence>
<sequence>MKFTVTDKGRFKMIHVEGDLLINKRYDEINKTVLKLIEGGFHHFVFNLEKLSCIDSSGVSVFIHCLCDVQESNGSIYLIVTEPTVREVIELVGLNRLIKTYDSEAEFDKEHMQ</sequence>
<evidence type="ECO:0000313" key="5">
    <source>
        <dbReference type="Proteomes" id="UP000179243"/>
    </source>
</evidence>
<evidence type="ECO:0000313" key="4">
    <source>
        <dbReference type="EMBL" id="OGK07231.1"/>
    </source>
</evidence>
<dbReference type="Proteomes" id="UP000179243">
    <property type="component" value="Unassembled WGS sequence"/>
</dbReference>
<dbReference type="Pfam" id="PF01740">
    <property type="entry name" value="STAS"/>
    <property type="match status" value="1"/>
</dbReference>
<dbReference type="PROSITE" id="PS50801">
    <property type="entry name" value="STAS"/>
    <property type="match status" value="1"/>
</dbReference>
<comment type="caution">
    <text evidence="4">The sequence shown here is derived from an EMBL/GenBank/DDBJ whole genome shotgun (WGS) entry which is preliminary data.</text>
</comment>